<dbReference type="Proteomes" id="UP000277204">
    <property type="component" value="Unassembled WGS sequence"/>
</dbReference>
<dbReference type="AlphaFoldDB" id="A0A3P7WB15"/>
<organism evidence="1 2">
    <name type="scientific">Schistosoma margrebowiei</name>
    <dbReference type="NCBI Taxonomy" id="48269"/>
    <lineage>
        <taxon>Eukaryota</taxon>
        <taxon>Metazoa</taxon>
        <taxon>Spiralia</taxon>
        <taxon>Lophotrochozoa</taxon>
        <taxon>Platyhelminthes</taxon>
        <taxon>Trematoda</taxon>
        <taxon>Digenea</taxon>
        <taxon>Strigeidida</taxon>
        <taxon>Schistosomatoidea</taxon>
        <taxon>Schistosomatidae</taxon>
        <taxon>Schistosoma</taxon>
    </lineage>
</organism>
<accession>A0A3P7WB15</accession>
<protein>
    <submittedName>
        <fullName evidence="1">Uncharacterized protein</fullName>
    </submittedName>
</protein>
<keyword evidence="2" id="KW-1185">Reference proteome</keyword>
<gene>
    <name evidence="1" type="ORF">SMRZ_LOCUS3378</name>
</gene>
<dbReference type="EMBL" id="UZAI01000960">
    <property type="protein sequence ID" value="VDO57906.1"/>
    <property type="molecule type" value="Genomic_DNA"/>
</dbReference>
<proteinExistence type="predicted"/>
<evidence type="ECO:0000313" key="2">
    <source>
        <dbReference type="Proteomes" id="UP000277204"/>
    </source>
</evidence>
<name>A0A3P7WB15_9TREM</name>
<reference evidence="1 2" key="1">
    <citation type="submission" date="2018-11" db="EMBL/GenBank/DDBJ databases">
        <authorList>
            <consortium name="Pathogen Informatics"/>
        </authorList>
    </citation>
    <scope>NUCLEOTIDE SEQUENCE [LARGE SCALE GENOMIC DNA]</scope>
    <source>
        <strain evidence="1 2">Zambia</strain>
    </source>
</reference>
<evidence type="ECO:0000313" key="1">
    <source>
        <dbReference type="EMBL" id="VDO57906.1"/>
    </source>
</evidence>
<sequence length="33" mass="4138">MNHRNALRLIIHELLIFSFYMMMDPYTSKFYIK</sequence>